<gene>
    <name evidence="1" type="ORF">J2T10_000761</name>
</gene>
<accession>A0ABT9TKV1</accession>
<proteinExistence type="predicted"/>
<evidence type="ECO:0000313" key="2">
    <source>
        <dbReference type="Proteomes" id="UP001244563"/>
    </source>
</evidence>
<keyword evidence="2" id="KW-1185">Reference proteome</keyword>
<dbReference type="RefSeq" id="WP_306876971.1">
    <property type="nucleotide sequence ID" value="NZ_JAUSSW010000001.1"/>
</dbReference>
<name>A0ABT9TKV1_PAENI</name>
<comment type="caution">
    <text evidence="1">The sequence shown here is derived from an EMBL/GenBank/DDBJ whole genome shotgun (WGS) entry which is preliminary data.</text>
</comment>
<protein>
    <submittedName>
        <fullName evidence="1">Uncharacterized protein</fullName>
    </submittedName>
</protein>
<dbReference type="EMBL" id="JAUSSW010000001">
    <property type="protein sequence ID" value="MDQ0101142.1"/>
    <property type="molecule type" value="Genomic_DNA"/>
</dbReference>
<organism evidence="1 2">
    <name type="scientific">Paenarthrobacter nicotinovorans</name>
    <name type="common">Arthrobacter nicotinovorans</name>
    <dbReference type="NCBI Taxonomy" id="29320"/>
    <lineage>
        <taxon>Bacteria</taxon>
        <taxon>Bacillati</taxon>
        <taxon>Actinomycetota</taxon>
        <taxon>Actinomycetes</taxon>
        <taxon>Micrococcales</taxon>
        <taxon>Micrococcaceae</taxon>
        <taxon>Paenarthrobacter</taxon>
    </lineage>
</organism>
<sequence length="40" mass="4421">MTAPADLPAFLLGSDFGPRLVDLEELTKIQTTDKDKDDDQ</sequence>
<evidence type="ECO:0000313" key="1">
    <source>
        <dbReference type="EMBL" id="MDQ0101142.1"/>
    </source>
</evidence>
<reference evidence="1 2" key="1">
    <citation type="submission" date="2023-07" db="EMBL/GenBank/DDBJ databases">
        <title>Sorghum-associated microbial communities from plants grown in Nebraska, USA.</title>
        <authorList>
            <person name="Schachtman D."/>
        </authorList>
    </citation>
    <scope>NUCLEOTIDE SEQUENCE [LARGE SCALE GENOMIC DNA]</scope>
    <source>
        <strain evidence="1 2">CC523</strain>
    </source>
</reference>
<dbReference type="Proteomes" id="UP001244563">
    <property type="component" value="Unassembled WGS sequence"/>
</dbReference>